<feature type="region of interest" description="Disordered" evidence="2">
    <location>
        <begin position="1015"/>
        <end position="1035"/>
    </location>
</feature>
<dbReference type="SUPFAM" id="SSF56672">
    <property type="entry name" value="DNA/RNA polymerases"/>
    <property type="match status" value="1"/>
</dbReference>
<feature type="compositionally biased region" description="Basic and acidic residues" evidence="2">
    <location>
        <begin position="1425"/>
        <end position="1441"/>
    </location>
</feature>
<feature type="compositionally biased region" description="Pro residues" evidence="2">
    <location>
        <begin position="1172"/>
        <end position="1184"/>
    </location>
</feature>
<accession>A0A1Q9ERY4</accession>
<dbReference type="PANTHER" id="PTHR33050">
    <property type="entry name" value="REVERSE TRANSCRIPTASE DOMAIN-CONTAINING PROTEIN"/>
    <property type="match status" value="1"/>
</dbReference>
<reference evidence="5 6" key="1">
    <citation type="submission" date="2016-02" db="EMBL/GenBank/DDBJ databases">
        <title>Genome analysis of coral dinoflagellate symbionts highlights evolutionary adaptations to a symbiotic lifestyle.</title>
        <authorList>
            <person name="Aranda M."/>
            <person name="Li Y."/>
            <person name="Liew Y.J."/>
            <person name="Baumgarten S."/>
            <person name="Simakov O."/>
            <person name="Wilson M."/>
            <person name="Piel J."/>
            <person name="Ashoor H."/>
            <person name="Bougouffa S."/>
            <person name="Bajic V.B."/>
            <person name="Ryu T."/>
            <person name="Ravasi T."/>
            <person name="Bayer T."/>
            <person name="Micklem G."/>
            <person name="Kim H."/>
            <person name="Bhak J."/>
            <person name="Lajeunesse T.C."/>
            <person name="Voolstra C.R."/>
        </authorList>
    </citation>
    <scope>NUCLEOTIDE SEQUENCE [LARGE SCALE GENOMIC DNA]</scope>
    <source>
        <strain evidence="5 6">CCMP2467</strain>
    </source>
</reference>
<feature type="compositionally biased region" description="Low complexity" evidence="2">
    <location>
        <begin position="929"/>
        <end position="940"/>
    </location>
</feature>
<sequence>MARGTGGVLAFAPALVMAEAAPSSAGLSGADNLEQASEVDLETCAAPSAELIASLQGRFDNFAQGLPVLSAPDTEAADEGSAEDTPARNKFRRRWSRHSPNPFPPLRPDFDSSPGKSSWEVIHVIDDEDMAPQTPGHGISGSPVSFPLMSSGATRPRPSLMHLSKASPWSPRPICLRYNSPFRLGCTGKVSRPPVPSTVACFSSPRPGSQTGPTQHSFFHAPGPPKPLPVFRSASAYAAYPKNSCSVIQESISTPTPRPIPRATALVTGSWEPLPQPKVAHALSPVITTSSGLHAAKRSQNEALFQDLCDTHGRFSEVLSQLSSSQHGAAIRNRLLAKVSDTTAARYLRSVQLFFTTFEELGGSLEEVDQGLFLDSFFSLSRSLEDGPLSNSHNVLKALRWYSKLLRLSVLPDLYSPAFSSLASSSAKEKRESVPLPLMFHAFLERQVLSPDTPVDKALFCGSVLTCIGSSLRFSDAQHVAWTSLCPSSFSLRGICYRTKTTAKGAPFGIIGFGLYSASEEWGSNWLSHWILLLDNVWQGLRSRFGQDLVPDCLFFHFSASGFAPASYAQTLCRLRQLLLEAEVPASQVGVYTLHSMKSTFLSWMAQLNIPLSARFLQGHHKIPGSAQLYSRDDIWPALRAQLLLWRSLHSGFRPLCPQHRGGQQPLVEPAVNLAPTTWRADQRNPTCFLLCDDSGTFLHMQAADKELAEAMQASGLGQGHGPALPRCVRVMSEVPSFADSDGEEPTASEVHCEDASLTEVDPAWRGEDSLPLSDKAVPKAPQPPGPACRALQVFGDAGGAADHRGWAAASSSAATPALHASTPGGVAAPQTLDEFCDTVAQEAYVQPPPAAPAAPPPQRASPAATPPKNPAGAAAQTATPAASKAPVPQKQPPPKPTGAPAAASAQTGPPPSQNKAPPPPLVLDEDPAGPASSPPAQGATSETERAPTLAADAPASRVGSIINDGSGNPSLCLVQLWACRKKCGSCENAFCQATFPDRSNSFHTVHRCRDCKRAEGRNRANQTTAPASSDDGWHQSHWEWSSDWNSGAWTPAWDSHEGWNEGWHQGHRFLLCRRYRQVPAMSDFSQLALEASVPSEVMQLLSEFEVATFARCCTSHAESEDMITQLCADSGLVEHPSKLLARASLRLLLSRCRAAEALPSLEQQSTLPSPASLPTPTLPPSTPTTPASSGWQESWPAKLSPEKTAALRRRFEEDYPTELLDSESFPSARLLALTSKMISDREIRWLPWKFRLSSKSQEDSMLLRPKKQPRLSELSDLLLDEAPTREIHDGPASYAFISQMLSLASTSIALCQGAHLGALKMYNKKFLQLCFTKYEPASNLRGPTSLEAQAADKRSWEILSDLVNQHSWKLDDALHEVSEVRSDLASLLAPRPHVSKRMLEGQDQWRFRPNGRGRGAQQTGRGGKGRDGKGNPTERLERGGKGKTSQKGGDKNGQAPQGKWLSTIFMEGKKHTLCMRYQSGQCKDPTSCRYVHKCEAEVVDETSLCVSAVARAIEEHRFDFSTCLSLLEESFSSQAASALKDPAVTQSDAYFNLGAFGFNDGRRCGVFQRTEQFSDIARFLNAFLRLQFPSASWTSVCVSHNVRTLLHTDAGNEVGSFNHSISLGNFSGGEIWITPALHSSAVLVPPPTGSASDKHKVGSSTLGERVDTFECGVSFPCTSLHCTNPWQGDRWVLTAYTCKGADSLSTEVLTHLRSLGFPLPGAKSAGEESQPLPASPAPTARSGFFLDICCGATAPLSVAVGKVGISPICVDALGEEPLDLLCDKTYDTLMRLCFSGSIIMAHAAPPCKEYSRLKLRQGHISLEQPTNAMSWLEPFVQDLLSEVQAHLSDVPACSVGVPLAKSWLFASSFSNLSGLAAKCSHPQRHDSVAGKLDAQGNFLSQRTAEYPAALADRYAGIIAPLFGNAASHTARTPCSLTFALACTEVKPRNAPPFGAQDGGGIYSLPDWSYGPRYAADQLKPLRLEWRNWLLENHIPARLQQHVASSKNEPLFTQEETTWLQSSFKRFSDTISGSSDWDFSVEEGQPYCLSALQRLSTLLADKDTSLFPALSQGVPTGFDDDIPRSHTLRPRREGEPDDGHQLLVCEGNWQGAESDPALLQELIEEELQAGFLEEVDTIEEAYRRWGKERVAVGKVNIVKAPGRSPRLVVDNSVCNTNQNCTVPEQFSLPCLQDIQASYPLREDSEPVSGFSLDVKGAHKTSRVREQDRGLLGLRQQERLFFYKVCPFGATFSSHWFARLGGFFTRCLHLLLWIPHVLLLYVDDLLLYQNAKALPLSACLTLAFCSCFHIPLSWKKLQMGPVITWIGWQLNLGTACYTLPDEKRNKLQSQVRECLGHRLVSRKQLDKLLGLLQWILHGFPSLRPWLCTLYDDMHRPLGTNVSIPPTLWPGISNHLNDKLVFTSCPTGTHIQPGSTLLSARHVELKCLKDLHKVPVSSKRLWLRVADPSSSRRKLSQASRETLEFFLYLSSREWRPRPLCPPTPANVESAADAFGKGNDCGVGGWIRFSGGATSWFSHRYTVSDFTSMGLPMQPNANLDISSYETLAQCFVLLCFWKLSGSGRLAVTLPALSDNTGAESVCNRLYTSKVPLSLFVRKLSMWSSVTGVHLDCSHISGEKNDDADMLSRWDGQSELPERFRPEHRVHISLSDFWHIRFAVTLHPPDAFLKWQLPEPHQLGPSNRGSNVRR</sequence>
<feature type="region of interest" description="Disordered" evidence="2">
    <location>
        <begin position="1161"/>
        <end position="1201"/>
    </location>
</feature>
<feature type="compositionally biased region" description="Pro residues" evidence="2">
    <location>
        <begin position="909"/>
        <end position="922"/>
    </location>
</feature>
<dbReference type="OrthoDB" id="440438at2759"/>
<feature type="signal peptide" evidence="3">
    <location>
        <begin position="1"/>
        <end position="20"/>
    </location>
</feature>
<proteinExistence type="predicted"/>
<dbReference type="InterPro" id="IPR052055">
    <property type="entry name" value="Hepadnavirus_pol/RT"/>
</dbReference>
<keyword evidence="1" id="KW-0479">Metal-binding</keyword>
<feature type="region of interest" description="Disordered" evidence="2">
    <location>
        <begin position="1399"/>
        <end position="1460"/>
    </location>
</feature>
<dbReference type="EMBL" id="LSRX01000082">
    <property type="protein sequence ID" value="OLQ10181.1"/>
    <property type="molecule type" value="Genomic_DNA"/>
</dbReference>
<feature type="region of interest" description="Disordered" evidence="2">
    <location>
        <begin position="766"/>
        <end position="788"/>
    </location>
</feature>
<dbReference type="Proteomes" id="UP000186817">
    <property type="component" value="Unassembled WGS sequence"/>
</dbReference>
<feature type="compositionally biased region" description="Pro residues" evidence="2">
    <location>
        <begin position="848"/>
        <end position="870"/>
    </location>
</feature>
<feature type="chain" id="PRO_5012480677" description="C3H1-type domain-containing protein" evidence="3">
    <location>
        <begin position="21"/>
        <end position="2706"/>
    </location>
</feature>
<dbReference type="InterPro" id="IPR043502">
    <property type="entry name" value="DNA/RNA_pol_sf"/>
</dbReference>
<evidence type="ECO:0000256" key="2">
    <source>
        <dbReference type="SAM" id="MobiDB-lite"/>
    </source>
</evidence>
<dbReference type="GO" id="GO:0008270">
    <property type="term" value="F:zinc ion binding"/>
    <property type="evidence" value="ECO:0007669"/>
    <property type="project" value="UniProtKB-KW"/>
</dbReference>
<keyword evidence="6" id="KW-1185">Reference proteome</keyword>
<feature type="compositionally biased region" description="Low complexity" evidence="2">
    <location>
        <begin position="899"/>
        <end position="908"/>
    </location>
</feature>
<feature type="region of interest" description="Disordered" evidence="2">
    <location>
        <begin position="848"/>
        <end position="955"/>
    </location>
</feature>
<protein>
    <recommendedName>
        <fullName evidence="4">C3H1-type domain-containing protein</fullName>
    </recommendedName>
</protein>
<evidence type="ECO:0000313" key="6">
    <source>
        <dbReference type="Proteomes" id="UP000186817"/>
    </source>
</evidence>
<dbReference type="InterPro" id="IPR000571">
    <property type="entry name" value="Znf_CCCH"/>
</dbReference>
<feature type="zinc finger region" description="C3H1-type" evidence="1">
    <location>
        <begin position="1469"/>
        <end position="1496"/>
    </location>
</feature>
<evidence type="ECO:0000259" key="4">
    <source>
        <dbReference type="PROSITE" id="PS50103"/>
    </source>
</evidence>
<comment type="caution">
    <text evidence="5">The sequence shown here is derived from an EMBL/GenBank/DDBJ whole genome shotgun (WGS) entry which is preliminary data.</text>
</comment>
<evidence type="ECO:0000256" key="3">
    <source>
        <dbReference type="SAM" id="SignalP"/>
    </source>
</evidence>
<dbReference type="PANTHER" id="PTHR33050:SF7">
    <property type="entry name" value="RIBONUCLEASE H"/>
    <property type="match status" value="1"/>
</dbReference>
<feature type="region of interest" description="Disordered" evidence="2">
    <location>
        <begin position="2078"/>
        <end position="2097"/>
    </location>
</feature>
<feature type="region of interest" description="Disordered" evidence="2">
    <location>
        <begin position="72"/>
        <end position="115"/>
    </location>
</feature>
<keyword evidence="1" id="KW-0862">Zinc</keyword>
<evidence type="ECO:0000256" key="1">
    <source>
        <dbReference type="PROSITE-ProRule" id="PRU00723"/>
    </source>
</evidence>
<keyword evidence="1" id="KW-0863">Zinc-finger</keyword>
<name>A0A1Q9ERY4_SYMMI</name>
<feature type="domain" description="C3H1-type" evidence="4">
    <location>
        <begin position="1469"/>
        <end position="1496"/>
    </location>
</feature>
<evidence type="ECO:0000313" key="5">
    <source>
        <dbReference type="EMBL" id="OLQ10181.1"/>
    </source>
</evidence>
<gene>
    <name evidence="5" type="ORF">AK812_SmicGene6058</name>
</gene>
<keyword evidence="3" id="KW-0732">Signal</keyword>
<organism evidence="5 6">
    <name type="scientific">Symbiodinium microadriaticum</name>
    <name type="common">Dinoflagellate</name>
    <name type="synonym">Zooxanthella microadriatica</name>
    <dbReference type="NCBI Taxonomy" id="2951"/>
    <lineage>
        <taxon>Eukaryota</taxon>
        <taxon>Sar</taxon>
        <taxon>Alveolata</taxon>
        <taxon>Dinophyceae</taxon>
        <taxon>Suessiales</taxon>
        <taxon>Symbiodiniaceae</taxon>
        <taxon>Symbiodinium</taxon>
    </lineage>
</organism>
<dbReference type="PROSITE" id="PS50103">
    <property type="entry name" value="ZF_C3H1"/>
    <property type="match status" value="1"/>
</dbReference>
<feature type="compositionally biased region" description="Low complexity" evidence="2">
    <location>
        <begin position="871"/>
        <end position="889"/>
    </location>
</feature>